<name>A0A4Y2MJK6_ARAVE</name>
<reference evidence="1 2" key="1">
    <citation type="journal article" date="2019" name="Sci. Rep.">
        <title>Orb-weaving spider Araneus ventricosus genome elucidates the spidroin gene catalogue.</title>
        <authorList>
            <person name="Kono N."/>
            <person name="Nakamura H."/>
            <person name="Ohtoshi R."/>
            <person name="Moran D.A.P."/>
            <person name="Shinohara A."/>
            <person name="Yoshida Y."/>
            <person name="Fujiwara M."/>
            <person name="Mori M."/>
            <person name="Tomita M."/>
            <person name="Arakawa K."/>
        </authorList>
    </citation>
    <scope>NUCLEOTIDE SEQUENCE [LARGE SCALE GENOMIC DNA]</scope>
</reference>
<proteinExistence type="predicted"/>
<dbReference type="Proteomes" id="UP000499080">
    <property type="component" value="Unassembled WGS sequence"/>
</dbReference>
<accession>A0A4Y2MJK6</accession>
<organism evidence="1 2">
    <name type="scientific">Araneus ventricosus</name>
    <name type="common">Orbweaver spider</name>
    <name type="synonym">Epeira ventricosa</name>
    <dbReference type="NCBI Taxonomy" id="182803"/>
    <lineage>
        <taxon>Eukaryota</taxon>
        <taxon>Metazoa</taxon>
        <taxon>Ecdysozoa</taxon>
        <taxon>Arthropoda</taxon>
        <taxon>Chelicerata</taxon>
        <taxon>Arachnida</taxon>
        <taxon>Araneae</taxon>
        <taxon>Araneomorphae</taxon>
        <taxon>Entelegynae</taxon>
        <taxon>Araneoidea</taxon>
        <taxon>Araneidae</taxon>
        <taxon>Araneus</taxon>
    </lineage>
</organism>
<evidence type="ECO:0000313" key="1">
    <source>
        <dbReference type="EMBL" id="GBN27341.1"/>
    </source>
</evidence>
<gene>
    <name evidence="1" type="ORF">AVEN_5252_1</name>
</gene>
<comment type="caution">
    <text evidence="1">The sequence shown here is derived from an EMBL/GenBank/DDBJ whole genome shotgun (WGS) entry which is preliminary data.</text>
</comment>
<dbReference type="EMBL" id="BGPR01007503">
    <property type="protein sequence ID" value="GBN27341.1"/>
    <property type="molecule type" value="Genomic_DNA"/>
</dbReference>
<protein>
    <submittedName>
        <fullName evidence="1">Uncharacterized protein</fullName>
    </submittedName>
</protein>
<keyword evidence="2" id="KW-1185">Reference proteome</keyword>
<evidence type="ECO:0000313" key="2">
    <source>
        <dbReference type="Proteomes" id="UP000499080"/>
    </source>
</evidence>
<sequence length="122" mass="13816">MSKLIFLRIASHPSTPSAAPDPGLRWSSRPKKILNWSDRASLGEGPRWFKKLGSPFCVCGLVGDADHYVFRYPLIAEFHLKEPSDEHRKSWFKNLRCNGQAQSTLIQAFKISNGVFDRLTKG</sequence>
<dbReference type="AlphaFoldDB" id="A0A4Y2MJK6"/>